<keyword evidence="1" id="KW-0813">Transport</keyword>
<evidence type="ECO:0000256" key="7">
    <source>
        <dbReference type="PIRSR" id="PIRSR000027-2"/>
    </source>
</evidence>
<dbReference type="InterPro" id="IPR010980">
    <property type="entry name" value="Cyt_c/b562"/>
</dbReference>
<accession>A0A9X1AIG8</accession>
<comment type="caution">
    <text evidence="9">The sequence shown here is derived from an EMBL/GenBank/DDBJ whole genome shotgun (WGS) entry which is preliminary data.</text>
</comment>
<feature type="binding site" description="covalent" evidence="7">
    <location>
        <position position="138"/>
    </location>
    <ligand>
        <name>heme c</name>
        <dbReference type="ChEBI" id="CHEBI:61717"/>
    </ligand>
</feature>
<dbReference type="Pfam" id="PF01322">
    <property type="entry name" value="Cytochrom_C_2"/>
    <property type="match status" value="1"/>
</dbReference>
<evidence type="ECO:0000256" key="2">
    <source>
        <dbReference type="ARBA" id="ARBA00022617"/>
    </source>
</evidence>
<organism evidence="9 10">
    <name type="scientific">Aminobacter anthyllidis</name>
    <dbReference type="NCBI Taxonomy" id="1035067"/>
    <lineage>
        <taxon>Bacteria</taxon>
        <taxon>Pseudomonadati</taxon>
        <taxon>Pseudomonadota</taxon>
        <taxon>Alphaproteobacteria</taxon>
        <taxon>Hyphomicrobiales</taxon>
        <taxon>Phyllobacteriaceae</taxon>
        <taxon>Aminobacter</taxon>
    </lineage>
</organism>
<dbReference type="EMBL" id="JAFLWW010000021">
    <property type="protein sequence ID" value="MBT1160238.1"/>
    <property type="molecule type" value="Genomic_DNA"/>
</dbReference>
<name>A0A9X1AIG8_9HYPH</name>
<dbReference type="GO" id="GO:0042597">
    <property type="term" value="C:periplasmic space"/>
    <property type="evidence" value="ECO:0007669"/>
    <property type="project" value="InterPro"/>
</dbReference>
<proteinExistence type="predicted"/>
<dbReference type="GO" id="GO:0020037">
    <property type="term" value="F:heme binding"/>
    <property type="evidence" value="ECO:0007669"/>
    <property type="project" value="InterPro"/>
</dbReference>
<protein>
    <submittedName>
        <fullName evidence="9">Cytochrome c</fullName>
    </submittedName>
</protein>
<keyword evidence="3 6" id="KW-0479">Metal-binding</keyword>
<keyword evidence="10" id="KW-1185">Reference proteome</keyword>
<dbReference type="PROSITE" id="PS51009">
    <property type="entry name" value="CYTCII"/>
    <property type="match status" value="1"/>
</dbReference>
<dbReference type="AlphaFoldDB" id="A0A9X1AIG8"/>
<reference evidence="9" key="1">
    <citation type="journal article" date="2021" name="Microorganisms">
        <title>Phylogenomic Reconstruction and Metabolic Potential of the Genus Aminobacter.</title>
        <authorList>
            <person name="Artuso I."/>
            <person name="Turrini P."/>
            <person name="Pirolo M."/>
            <person name="Lugli G.A."/>
            <person name="Ventura M."/>
            <person name="Visca P."/>
        </authorList>
    </citation>
    <scope>NUCLEOTIDE SEQUENCE</scope>
    <source>
        <strain evidence="9">LMG 26462</strain>
    </source>
</reference>
<gene>
    <name evidence="9" type="ORF">J1C56_32460</name>
</gene>
<keyword evidence="5 6" id="KW-0408">Iron</keyword>
<evidence type="ECO:0000256" key="8">
    <source>
        <dbReference type="SAM" id="SignalP"/>
    </source>
</evidence>
<reference evidence="9" key="2">
    <citation type="submission" date="2021-03" db="EMBL/GenBank/DDBJ databases">
        <authorList>
            <person name="Artuso I."/>
            <person name="Turrini P."/>
            <person name="Pirolo M."/>
            <person name="Lugli G.A."/>
            <person name="Ventura M."/>
            <person name="Visca P."/>
        </authorList>
    </citation>
    <scope>NUCLEOTIDE SEQUENCE</scope>
    <source>
        <strain evidence="9">LMG 26462</strain>
    </source>
</reference>
<sequence>MHKYRMIALAVAVLATGAAVAHEGAMGVIAERMTMMKEMADSMKTVGEMLNGRKAFDARVAQESVASLHKNCHQSREQFTSGTNEHASRASPAVWEKPAEFQAEMEKFDAAVKTLVAASEAGSLDEMRLPFKVVGQSCSGCHEQFRSAE</sequence>
<evidence type="ECO:0000256" key="6">
    <source>
        <dbReference type="PIRSR" id="PIRSR000027-1"/>
    </source>
</evidence>
<dbReference type="Proteomes" id="UP001138921">
    <property type="component" value="Unassembled WGS sequence"/>
</dbReference>
<dbReference type="GO" id="GO:0005506">
    <property type="term" value="F:iron ion binding"/>
    <property type="evidence" value="ECO:0007669"/>
    <property type="project" value="InterPro"/>
</dbReference>
<dbReference type="InterPro" id="IPR002321">
    <property type="entry name" value="Cyt_c_II"/>
</dbReference>
<feature type="signal peptide" evidence="8">
    <location>
        <begin position="1"/>
        <end position="21"/>
    </location>
</feature>
<keyword evidence="2 7" id="KW-0349">Heme</keyword>
<keyword evidence="4" id="KW-0249">Electron transport</keyword>
<dbReference type="GO" id="GO:0009055">
    <property type="term" value="F:electron transfer activity"/>
    <property type="evidence" value="ECO:0007669"/>
    <property type="project" value="InterPro"/>
</dbReference>
<dbReference type="GO" id="GO:0022900">
    <property type="term" value="P:electron transport chain"/>
    <property type="evidence" value="ECO:0007669"/>
    <property type="project" value="InterPro"/>
</dbReference>
<evidence type="ECO:0000313" key="9">
    <source>
        <dbReference type="EMBL" id="MBT1160238.1"/>
    </source>
</evidence>
<evidence type="ECO:0000256" key="3">
    <source>
        <dbReference type="ARBA" id="ARBA00022723"/>
    </source>
</evidence>
<dbReference type="SUPFAM" id="SSF47175">
    <property type="entry name" value="Cytochromes"/>
    <property type="match status" value="1"/>
</dbReference>
<feature type="binding site" description="axial binding residue" evidence="6">
    <location>
        <position position="142"/>
    </location>
    <ligand>
        <name>heme c</name>
        <dbReference type="ChEBI" id="CHEBI:61717"/>
    </ligand>
    <ligandPart>
        <name>Fe</name>
        <dbReference type="ChEBI" id="CHEBI:18248"/>
    </ligandPart>
</feature>
<comment type="PTM">
    <text evidence="7">Binds 1 heme group per subunit.</text>
</comment>
<feature type="chain" id="PRO_5040735478" evidence="8">
    <location>
        <begin position="22"/>
        <end position="149"/>
    </location>
</feature>
<keyword evidence="8" id="KW-0732">Signal</keyword>
<evidence type="ECO:0000256" key="1">
    <source>
        <dbReference type="ARBA" id="ARBA00022448"/>
    </source>
</evidence>
<feature type="binding site" description="covalent" evidence="7">
    <location>
        <position position="141"/>
    </location>
    <ligand>
        <name>heme c</name>
        <dbReference type="ChEBI" id="CHEBI:61717"/>
    </ligand>
</feature>
<dbReference type="PIRSF" id="PIRSF000027">
    <property type="entry name" value="Cytc_c_prime"/>
    <property type="match status" value="1"/>
</dbReference>
<evidence type="ECO:0000256" key="4">
    <source>
        <dbReference type="ARBA" id="ARBA00022982"/>
    </source>
</evidence>
<dbReference type="InterPro" id="IPR012127">
    <property type="entry name" value="Cyt_c_prime"/>
</dbReference>
<evidence type="ECO:0000313" key="10">
    <source>
        <dbReference type="Proteomes" id="UP001138921"/>
    </source>
</evidence>
<dbReference type="Gene3D" id="1.20.120.10">
    <property type="entry name" value="Cytochrome c/b562"/>
    <property type="match status" value="1"/>
</dbReference>
<evidence type="ECO:0000256" key="5">
    <source>
        <dbReference type="ARBA" id="ARBA00023004"/>
    </source>
</evidence>